<accession>A0A1F7ISL1</accession>
<comment type="caution">
    <text evidence="2">The sequence shown here is derived from an EMBL/GenBank/DDBJ whole genome shotgun (WGS) entry which is preliminary data.</text>
</comment>
<proteinExistence type="predicted"/>
<name>A0A1F7ISL1_9BACT</name>
<evidence type="ECO:0000313" key="3">
    <source>
        <dbReference type="Proteomes" id="UP000177141"/>
    </source>
</evidence>
<protein>
    <submittedName>
        <fullName evidence="2">Uncharacterized protein</fullName>
    </submittedName>
</protein>
<organism evidence="2 3">
    <name type="scientific">Candidatus Roizmanbacteria bacterium RIFCSPLOWO2_01_FULL_38_12</name>
    <dbReference type="NCBI Taxonomy" id="1802061"/>
    <lineage>
        <taxon>Bacteria</taxon>
        <taxon>Candidatus Roizmaniibacteriota</taxon>
    </lineage>
</organism>
<dbReference type="EMBL" id="MGAL01000043">
    <property type="protein sequence ID" value="OGK46363.1"/>
    <property type="molecule type" value="Genomic_DNA"/>
</dbReference>
<keyword evidence="1" id="KW-0812">Transmembrane</keyword>
<dbReference type="Proteomes" id="UP000177141">
    <property type="component" value="Unassembled WGS sequence"/>
</dbReference>
<keyword evidence="1" id="KW-0472">Membrane</keyword>
<reference evidence="2 3" key="1">
    <citation type="journal article" date="2016" name="Nat. Commun.">
        <title>Thousands of microbial genomes shed light on interconnected biogeochemical processes in an aquifer system.</title>
        <authorList>
            <person name="Anantharaman K."/>
            <person name="Brown C.T."/>
            <person name="Hug L.A."/>
            <person name="Sharon I."/>
            <person name="Castelle C.J."/>
            <person name="Probst A.J."/>
            <person name="Thomas B.C."/>
            <person name="Singh A."/>
            <person name="Wilkins M.J."/>
            <person name="Karaoz U."/>
            <person name="Brodie E.L."/>
            <person name="Williams K.H."/>
            <person name="Hubbard S.S."/>
            <person name="Banfield J.F."/>
        </authorList>
    </citation>
    <scope>NUCLEOTIDE SEQUENCE [LARGE SCALE GENOMIC DNA]</scope>
</reference>
<evidence type="ECO:0000313" key="2">
    <source>
        <dbReference type="EMBL" id="OGK46363.1"/>
    </source>
</evidence>
<sequence length="89" mass="10462">MNRTLQFFKPTFKKIIIALAIWGIIWIIYFFFFELCAYIDCAGTTTHMASCCSNFQNTLLPFLNRLQPIFPFIAYLLSSLLTNNFYKKV</sequence>
<dbReference type="AlphaFoldDB" id="A0A1F7ISL1"/>
<feature type="transmembrane region" description="Helical" evidence="1">
    <location>
        <begin position="12"/>
        <end position="32"/>
    </location>
</feature>
<evidence type="ECO:0000256" key="1">
    <source>
        <dbReference type="SAM" id="Phobius"/>
    </source>
</evidence>
<keyword evidence="1" id="KW-1133">Transmembrane helix</keyword>
<gene>
    <name evidence="2" type="ORF">A3A93_03250</name>
</gene>